<dbReference type="InterPro" id="IPR014718">
    <property type="entry name" value="GH-type_carb-bd"/>
</dbReference>
<proteinExistence type="inferred from homology"/>
<comment type="catalytic activity">
    <reaction evidence="5">
        <text>alpha-maltose = beta-maltose</text>
        <dbReference type="Rhea" id="RHEA:21228"/>
        <dbReference type="ChEBI" id="CHEBI:18147"/>
        <dbReference type="ChEBI" id="CHEBI:18167"/>
        <dbReference type="EC" id="5.1.3.21"/>
    </reaction>
</comment>
<evidence type="ECO:0000256" key="2">
    <source>
        <dbReference type="ARBA" id="ARBA00006206"/>
    </source>
</evidence>
<protein>
    <recommendedName>
        <fullName evidence="5">Maltose epimerase</fullName>
        <ecNumber evidence="5">5.1.3.21</ecNumber>
    </recommendedName>
</protein>
<keyword evidence="4 5" id="KW-0119">Carbohydrate metabolism</keyword>
<dbReference type="Proteomes" id="UP001597267">
    <property type="component" value="Unassembled WGS sequence"/>
</dbReference>
<dbReference type="EMBL" id="JBHTOP010000022">
    <property type="protein sequence ID" value="MFD1671798.1"/>
    <property type="molecule type" value="Genomic_DNA"/>
</dbReference>
<keyword evidence="3 5" id="KW-0413">Isomerase</keyword>
<name>A0ABW4J8A0_9LACO</name>
<dbReference type="SUPFAM" id="SSF74650">
    <property type="entry name" value="Galactose mutarotase-like"/>
    <property type="match status" value="1"/>
</dbReference>
<reference evidence="7" key="1">
    <citation type="journal article" date="2019" name="Int. J. Syst. Evol. Microbiol.">
        <title>The Global Catalogue of Microorganisms (GCM) 10K type strain sequencing project: providing services to taxonomists for standard genome sequencing and annotation.</title>
        <authorList>
            <consortium name="The Broad Institute Genomics Platform"/>
            <consortium name="The Broad Institute Genome Sequencing Center for Infectious Disease"/>
            <person name="Wu L."/>
            <person name="Ma J."/>
        </authorList>
    </citation>
    <scope>NUCLEOTIDE SEQUENCE [LARGE SCALE GENOMIC DNA]</scope>
    <source>
        <strain evidence="7">CCM 8896</strain>
    </source>
</reference>
<accession>A0ABW4J8A0</accession>
<comment type="caution">
    <text evidence="6">The sequence shown here is derived from an EMBL/GenBank/DDBJ whole genome shotgun (WGS) entry which is preliminary data.</text>
</comment>
<gene>
    <name evidence="6" type="ORF">ACFQ5M_06820</name>
</gene>
<dbReference type="GO" id="GO:0016853">
    <property type="term" value="F:isomerase activity"/>
    <property type="evidence" value="ECO:0007669"/>
    <property type="project" value="UniProtKB-KW"/>
</dbReference>
<evidence type="ECO:0000256" key="4">
    <source>
        <dbReference type="ARBA" id="ARBA00023277"/>
    </source>
</evidence>
<evidence type="ECO:0000256" key="3">
    <source>
        <dbReference type="ARBA" id="ARBA00023235"/>
    </source>
</evidence>
<sequence length="350" mass="38804">MTESKITATTTQLDTYQDKPIYEFTLTNQNNVSISAISLGATFYKLLVPTKTQQRTNLILNFFNSADYPKNGSFAGMAVGRTAGRIGDGQIILDQQTYQLPQNEGTTTLHGGPNGFSSEVWNGSIVIKDGQPAILFHHLQKSEDDGFPGDLDTTIMYQLTENDEVKVTFTGRSTAKTVFNPTIHTYFNLGDTEDILEHQLLIRAAEHLELDAKNVPTGQFLEVDETPFNFQNGQRLGTAIDAVKDTPHHGFDDIFKVTPNTKIAKLTDPATQRSVTITSDRNALVIFTANEFSEKEDMNFVRTNGVGKPYMGVAMEAQNLPDTTKHNNFGSDILPANETVQHHISYKVSY</sequence>
<dbReference type="PIRSF" id="PIRSF005096">
    <property type="entry name" value="GALM"/>
    <property type="match status" value="1"/>
</dbReference>
<evidence type="ECO:0000313" key="6">
    <source>
        <dbReference type="EMBL" id="MFD1671798.1"/>
    </source>
</evidence>
<comment type="pathway">
    <text evidence="1 5">Carbohydrate metabolism; hexose metabolism.</text>
</comment>
<comment type="similarity">
    <text evidence="2 5">Belongs to the aldose epimerase family.</text>
</comment>
<dbReference type="Pfam" id="PF01263">
    <property type="entry name" value="Aldose_epim"/>
    <property type="match status" value="1"/>
</dbReference>
<keyword evidence="7" id="KW-1185">Reference proteome</keyword>
<organism evidence="6 7">
    <name type="scientific">Agrilactobacillus yilanensis</name>
    <dbReference type="NCBI Taxonomy" id="2485997"/>
    <lineage>
        <taxon>Bacteria</taxon>
        <taxon>Bacillati</taxon>
        <taxon>Bacillota</taxon>
        <taxon>Bacilli</taxon>
        <taxon>Lactobacillales</taxon>
        <taxon>Lactobacillaceae</taxon>
        <taxon>Agrilactobacillus</taxon>
    </lineage>
</organism>
<evidence type="ECO:0000256" key="5">
    <source>
        <dbReference type="PIRNR" id="PIRNR005096"/>
    </source>
</evidence>
<dbReference type="InterPro" id="IPR008183">
    <property type="entry name" value="Aldose_1/G6P_1-epimerase"/>
</dbReference>
<comment type="function">
    <text evidence="5">Catalyzes the interconversion of alpha and beta anomers of maltose.</text>
</comment>
<dbReference type="InterPro" id="IPR011013">
    <property type="entry name" value="Gal_mutarotase_sf_dom"/>
</dbReference>
<dbReference type="PANTHER" id="PTHR10091:SF0">
    <property type="entry name" value="GALACTOSE MUTAROTASE"/>
    <property type="match status" value="1"/>
</dbReference>
<dbReference type="Gene3D" id="2.70.98.10">
    <property type="match status" value="1"/>
</dbReference>
<evidence type="ECO:0000313" key="7">
    <source>
        <dbReference type="Proteomes" id="UP001597267"/>
    </source>
</evidence>
<dbReference type="EC" id="5.1.3.21" evidence="5"/>
<dbReference type="InterPro" id="IPR047215">
    <property type="entry name" value="Galactose_mutarotase-like"/>
</dbReference>
<dbReference type="PANTHER" id="PTHR10091">
    <property type="entry name" value="ALDOSE-1-EPIMERASE"/>
    <property type="match status" value="1"/>
</dbReference>
<dbReference type="RefSeq" id="WP_125713874.1">
    <property type="nucleotide sequence ID" value="NZ_JBHTOP010000022.1"/>
</dbReference>
<dbReference type="InterPro" id="IPR015443">
    <property type="entry name" value="Aldose_1-epimerase"/>
</dbReference>
<dbReference type="CDD" id="cd09019">
    <property type="entry name" value="galactose_mutarotase_like"/>
    <property type="match status" value="1"/>
</dbReference>
<evidence type="ECO:0000256" key="1">
    <source>
        <dbReference type="ARBA" id="ARBA00005028"/>
    </source>
</evidence>